<evidence type="ECO:0000313" key="6">
    <source>
        <dbReference type="EMBL" id="REA59677.1"/>
    </source>
</evidence>
<feature type="domain" description="HTH tetR-type" evidence="4">
    <location>
        <begin position="16"/>
        <end position="58"/>
    </location>
</feature>
<feature type="domain" description="Tetracyclin repressor-like C-terminal" evidence="5">
    <location>
        <begin position="100"/>
        <end position="180"/>
    </location>
</feature>
<dbReference type="GO" id="GO:0003677">
    <property type="term" value="F:DNA binding"/>
    <property type="evidence" value="ECO:0007669"/>
    <property type="project" value="UniProtKB-KW"/>
</dbReference>
<dbReference type="PANTHER" id="PTHR47506:SF1">
    <property type="entry name" value="HTH-TYPE TRANSCRIPTIONAL REGULATOR YJDC"/>
    <property type="match status" value="1"/>
</dbReference>
<dbReference type="Gene3D" id="1.10.10.60">
    <property type="entry name" value="Homeodomain-like"/>
    <property type="match status" value="1"/>
</dbReference>
<reference evidence="6 7" key="1">
    <citation type="submission" date="2018-07" db="EMBL/GenBank/DDBJ databases">
        <title>Dyadobacter roseus sp. nov., isolated from rose rhizosphere soil.</title>
        <authorList>
            <person name="Chen L."/>
        </authorList>
    </citation>
    <scope>NUCLEOTIDE SEQUENCE [LARGE SCALE GENOMIC DNA]</scope>
    <source>
        <strain evidence="6 7">RS19</strain>
    </source>
</reference>
<evidence type="ECO:0000259" key="4">
    <source>
        <dbReference type="Pfam" id="PF00440"/>
    </source>
</evidence>
<evidence type="ECO:0000313" key="7">
    <source>
        <dbReference type="Proteomes" id="UP000256373"/>
    </source>
</evidence>
<sequence>MRGRPAIFDNEKLLMLAQQVFWTKGYTATSLSDLLDAMSIGSGSFYHSFKGGKKEVFSRAIQQRRADFNAFKIELNKNETPVRLIKDFFLSIASDSQDIHMKGCIIANTVAEMTLVDQDLADEAIEILKEVEHMFTETIRKAQQSGELQNTTDAALLGRYLITLWNGLNVTRRMYPHGDLLRKQIEMQLEIIS</sequence>
<evidence type="ECO:0000256" key="3">
    <source>
        <dbReference type="ARBA" id="ARBA00023163"/>
    </source>
</evidence>
<keyword evidence="1" id="KW-0805">Transcription regulation</keyword>
<organism evidence="6 7">
    <name type="scientific">Dyadobacter luteus</name>
    <dbReference type="NCBI Taxonomy" id="2259619"/>
    <lineage>
        <taxon>Bacteria</taxon>
        <taxon>Pseudomonadati</taxon>
        <taxon>Bacteroidota</taxon>
        <taxon>Cytophagia</taxon>
        <taxon>Cytophagales</taxon>
        <taxon>Spirosomataceae</taxon>
        <taxon>Dyadobacter</taxon>
    </lineage>
</organism>
<dbReference type="InterPro" id="IPR011075">
    <property type="entry name" value="TetR_C"/>
</dbReference>
<dbReference type="InterPro" id="IPR001647">
    <property type="entry name" value="HTH_TetR"/>
</dbReference>
<keyword evidence="3" id="KW-0804">Transcription</keyword>
<dbReference type="EMBL" id="QNUL01000014">
    <property type="protein sequence ID" value="REA59677.1"/>
    <property type="molecule type" value="Genomic_DNA"/>
</dbReference>
<evidence type="ECO:0000259" key="5">
    <source>
        <dbReference type="Pfam" id="PF16925"/>
    </source>
</evidence>
<dbReference type="Proteomes" id="UP000256373">
    <property type="component" value="Unassembled WGS sequence"/>
</dbReference>
<proteinExistence type="predicted"/>
<dbReference type="InterPro" id="IPR009057">
    <property type="entry name" value="Homeodomain-like_sf"/>
</dbReference>
<comment type="caution">
    <text evidence="6">The sequence shown here is derived from an EMBL/GenBank/DDBJ whole genome shotgun (WGS) entry which is preliminary data.</text>
</comment>
<dbReference type="Pfam" id="PF00440">
    <property type="entry name" value="TetR_N"/>
    <property type="match status" value="1"/>
</dbReference>
<accession>A0A3D8Y8M5</accession>
<dbReference type="OrthoDB" id="9795242at2"/>
<protein>
    <submittedName>
        <fullName evidence="6">TetR/AcrR family transcriptional regulator</fullName>
    </submittedName>
</protein>
<evidence type="ECO:0000256" key="2">
    <source>
        <dbReference type="ARBA" id="ARBA00023125"/>
    </source>
</evidence>
<dbReference type="PANTHER" id="PTHR47506">
    <property type="entry name" value="TRANSCRIPTIONAL REGULATORY PROTEIN"/>
    <property type="match status" value="1"/>
</dbReference>
<gene>
    <name evidence="6" type="ORF">DSL64_16855</name>
</gene>
<dbReference type="Gene3D" id="1.10.357.10">
    <property type="entry name" value="Tetracycline Repressor, domain 2"/>
    <property type="match status" value="1"/>
</dbReference>
<dbReference type="Pfam" id="PF16925">
    <property type="entry name" value="TetR_C_13"/>
    <property type="match status" value="1"/>
</dbReference>
<keyword evidence="2" id="KW-0238">DNA-binding</keyword>
<dbReference type="RefSeq" id="WP_115832093.1">
    <property type="nucleotide sequence ID" value="NZ_QNUL01000014.1"/>
</dbReference>
<evidence type="ECO:0000256" key="1">
    <source>
        <dbReference type="ARBA" id="ARBA00023015"/>
    </source>
</evidence>
<dbReference type="AlphaFoldDB" id="A0A3D8Y8M5"/>
<name>A0A3D8Y8M5_9BACT</name>
<keyword evidence="7" id="KW-1185">Reference proteome</keyword>
<dbReference type="InterPro" id="IPR036271">
    <property type="entry name" value="Tet_transcr_reg_TetR-rel_C_sf"/>
</dbReference>
<dbReference type="SUPFAM" id="SSF48498">
    <property type="entry name" value="Tetracyclin repressor-like, C-terminal domain"/>
    <property type="match status" value="1"/>
</dbReference>
<dbReference type="SUPFAM" id="SSF46689">
    <property type="entry name" value="Homeodomain-like"/>
    <property type="match status" value="1"/>
</dbReference>